<dbReference type="PANTHER" id="PTHR12313">
    <property type="entry name" value="E3 UBIQUITIN-PROTEIN LIGASE RNF5-RELATED"/>
    <property type="match status" value="1"/>
</dbReference>
<dbReference type="Proteomes" id="UP000326396">
    <property type="component" value="Linkage Group LG18"/>
</dbReference>
<keyword evidence="7 11" id="KW-0833">Ubl conjugation pathway</keyword>
<reference evidence="14 15" key="1">
    <citation type="submission" date="2019-05" db="EMBL/GenBank/DDBJ databases">
        <title>Mikania micrantha, genome provides insights into the molecular mechanism of rapid growth.</title>
        <authorList>
            <person name="Liu B."/>
        </authorList>
    </citation>
    <scope>NUCLEOTIDE SEQUENCE [LARGE SCALE GENOMIC DNA]</scope>
    <source>
        <strain evidence="14">NLD-2019</strain>
        <tissue evidence="14">Leaf</tissue>
    </source>
</reference>
<keyword evidence="8 11" id="KW-0862">Zinc</keyword>
<evidence type="ECO:0000256" key="5">
    <source>
        <dbReference type="ARBA" id="ARBA00022723"/>
    </source>
</evidence>
<evidence type="ECO:0000256" key="4">
    <source>
        <dbReference type="ARBA" id="ARBA00022679"/>
    </source>
</evidence>
<dbReference type="InterPro" id="IPR017907">
    <property type="entry name" value="Znf_RING_CS"/>
</dbReference>
<dbReference type="InterPro" id="IPR018957">
    <property type="entry name" value="Znf_C3HC4_RING-type"/>
</dbReference>
<evidence type="ECO:0000256" key="1">
    <source>
        <dbReference type="ARBA" id="ARBA00000900"/>
    </source>
</evidence>
<evidence type="ECO:0000256" key="8">
    <source>
        <dbReference type="ARBA" id="ARBA00022833"/>
    </source>
</evidence>
<comment type="caution">
    <text evidence="14">The sequence shown here is derived from an EMBL/GenBank/DDBJ whole genome shotgun (WGS) entry which is preliminary data.</text>
</comment>
<dbReference type="OrthoDB" id="6270329at2759"/>
<dbReference type="PROSITE" id="PS50089">
    <property type="entry name" value="ZF_RING_2"/>
    <property type="match status" value="1"/>
</dbReference>
<dbReference type="GO" id="GO:0016567">
    <property type="term" value="P:protein ubiquitination"/>
    <property type="evidence" value="ECO:0007669"/>
    <property type="project" value="UniProtKB-UniPathway"/>
</dbReference>
<keyword evidence="11" id="KW-1133">Transmembrane helix</keyword>
<evidence type="ECO:0000256" key="7">
    <source>
        <dbReference type="ARBA" id="ARBA00022786"/>
    </source>
</evidence>
<dbReference type="PROSITE" id="PS00518">
    <property type="entry name" value="ZF_RING_1"/>
    <property type="match status" value="1"/>
</dbReference>
<organism evidence="14 15">
    <name type="scientific">Mikania micrantha</name>
    <name type="common">bitter vine</name>
    <dbReference type="NCBI Taxonomy" id="192012"/>
    <lineage>
        <taxon>Eukaryota</taxon>
        <taxon>Viridiplantae</taxon>
        <taxon>Streptophyta</taxon>
        <taxon>Embryophyta</taxon>
        <taxon>Tracheophyta</taxon>
        <taxon>Spermatophyta</taxon>
        <taxon>Magnoliopsida</taxon>
        <taxon>eudicotyledons</taxon>
        <taxon>Gunneridae</taxon>
        <taxon>Pentapetalae</taxon>
        <taxon>asterids</taxon>
        <taxon>campanulids</taxon>
        <taxon>Asterales</taxon>
        <taxon>Asteraceae</taxon>
        <taxon>Asteroideae</taxon>
        <taxon>Heliantheae alliance</taxon>
        <taxon>Eupatorieae</taxon>
        <taxon>Mikania</taxon>
    </lineage>
</organism>
<keyword evidence="9 11" id="KW-0472">Membrane</keyword>
<protein>
    <recommendedName>
        <fullName evidence="11">E3 ubiquitin-protein ligase RMA</fullName>
        <ecNumber evidence="11">2.3.2.27</ecNumber>
    </recommendedName>
    <alternativeName>
        <fullName evidence="11">Protein RING membrane-anchor</fullName>
    </alternativeName>
    <alternativeName>
        <fullName evidence="11">RING-type E3 ubiquitin transferase RMA</fullName>
    </alternativeName>
</protein>
<evidence type="ECO:0000313" key="15">
    <source>
        <dbReference type="Proteomes" id="UP000326396"/>
    </source>
</evidence>
<comment type="catalytic activity">
    <reaction evidence="1 11">
        <text>S-ubiquitinyl-[E2 ubiquitin-conjugating enzyme]-L-cysteine + [acceptor protein]-L-lysine = [E2 ubiquitin-conjugating enzyme]-L-cysteine + N(6)-ubiquitinyl-[acceptor protein]-L-lysine.</text>
        <dbReference type="EC" id="2.3.2.27"/>
    </reaction>
</comment>
<sequence>MAKAVSESENSVSSAFQCNICLDTVQDPVVTLCGHLYCWPCIYKWIQHQQTSSETLENEHANCPVCKTDISEKDIVPLYEPSLTTSHGTGEKGLSTCDQVVPPRPPTPKYRGVRVSGGGGYRQLAPSPLAIGRREDASMESVMVGSPTIGMLGEMVCGRMLGDLGSPLFGTPNSYNLVAITRREEVRTTRADRSLSRFCSFLICCIIFCLVAFN</sequence>
<evidence type="ECO:0000313" key="14">
    <source>
        <dbReference type="EMBL" id="KAD4981770.1"/>
    </source>
</evidence>
<keyword evidence="4 11" id="KW-0808">Transferase</keyword>
<accession>A0A5N6NMV6</accession>
<comment type="function">
    <text evidence="11">E3 ubiquitin-protein ligase.</text>
</comment>
<dbReference type="SUPFAM" id="SSF57850">
    <property type="entry name" value="RING/U-box"/>
    <property type="match status" value="1"/>
</dbReference>
<keyword evidence="11" id="KW-0812">Transmembrane</keyword>
<evidence type="ECO:0000256" key="12">
    <source>
        <dbReference type="SAM" id="MobiDB-lite"/>
    </source>
</evidence>
<name>A0A5N6NMV6_9ASTR</name>
<evidence type="ECO:0000256" key="9">
    <source>
        <dbReference type="ARBA" id="ARBA00023136"/>
    </source>
</evidence>
<dbReference type="InterPro" id="IPR013083">
    <property type="entry name" value="Znf_RING/FYVE/PHD"/>
</dbReference>
<dbReference type="UniPathway" id="UPA00143"/>
<comment type="pathway">
    <text evidence="3 11">Protein modification; protein ubiquitination.</text>
</comment>
<dbReference type="GO" id="GO:0005789">
    <property type="term" value="C:endoplasmic reticulum membrane"/>
    <property type="evidence" value="ECO:0007669"/>
    <property type="project" value="UniProtKB-SubCell"/>
</dbReference>
<dbReference type="SMART" id="SM00184">
    <property type="entry name" value="RING"/>
    <property type="match status" value="1"/>
</dbReference>
<feature type="region of interest" description="Disordered" evidence="12">
    <location>
        <begin position="86"/>
        <end position="113"/>
    </location>
</feature>
<keyword evidence="11" id="KW-0256">Endoplasmic reticulum</keyword>
<evidence type="ECO:0000256" key="6">
    <source>
        <dbReference type="ARBA" id="ARBA00022771"/>
    </source>
</evidence>
<gene>
    <name evidence="14" type="ORF">E3N88_18441</name>
</gene>
<comment type="subcellular location">
    <subcellularLocation>
        <location evidence="2">Endomembrane system</location>
    </subcellularLocation>
    <subcellularLocation>
        <location evidence="11">Endoplasmic reticulum membrane</location>
        <topology evidence="11">Single-pass type IV membrane protein</topology>
    </subcellularLocation>
</comment>
<dbReference type="Gene3D" id="3.30.40.10">
    <property type="entry name" value="Zinc/RING finger domain, C3HC4 (zinc finger)"/>
    <property type="match status" value="1"/>
</dbReference>
<proteinExistence type="predicted"/>
<dbReference type="Pfam" id="PF00097">
    <property type="entry name" value="zf-C3HC4"/>
    <property type="match status" value="1"/>
</dbReference>
<evidence type="ECO:0000256" key="10">
    <source>
        <dbReference type="PROSITE-ProRule" id="PRU00175"/>
    </source>
</evidence>
<dbReference type="EMBL" id="SZYD01000010">
    <property type="protein sequence ID" value="KAD4981770.1"/>
    <property type="molecule type" value="Genomic_DNA"/>
</dbReference>
<dbReference type="InterPro" id="IPR001841">
    <property type="entry name" value="Znf_RING"/>
</dbReference>
<keyword evidence="6 10" id="KW-0863">Zinc-finger</keyword>
<comment type="domain">
    <text evidence="11">The RING-type zinc finger domain is responsible for E3 ligase activity.</text>
</comment>
<dbReference type="InterPro" id="IPR045103">
    <property type="entry name" value="RNF5/RNF185-like"/>
</dbReference>
<dbReference type="AlphaFoldDB" id="A0A5N6NMV6"/>
<evidence type="ECO:0000256" key="11">
    <source>
        <dbReference type="RuleBase" id="RU369090"/>
    </source>
</evidence>
<feature type="domain" description="RING-type" evidence="13">
    <location>
        <begin position="18"/>
        <end position="67"/>
    </location>
</feature>
<dbReference type="GO" id="GO:0006511">
    <property type="term" value="P:ubiquitin-dependent protein catabolic process"/>
    <property type="evidence" value="ECO:0007669"/>
    <property type="project" value="UniProtKB-UniRule"/>
</dbReference>
<dbReference type="EC" id="2.3.2.27" evidence="11"/>
<keyword evidence="15" id="KW-1185">Reference proteome</keyword>
<dbReference type="GO" id="GO:0008270">
    <property type="term" value="F:zinc ion binding"/>
    <property type="evidence" value="ECO:0007669"/>
    <property type="project" value="UniProtKB-KW"/>
</dbReference>
<keyword evidence="5 11" id="KW-0479">Metal-binding</keyword>
<evidence type="ECO:0000256" key="2">
    <source>
        <dbReference type="ARBA" id="ARBA00004308"/>
    </source>
</evidence>
<feature type="transmembrane region" description="Helical" evidence="11">
    <location>
        <begin position="195"/>
        <end position="213"/>
    </location>
</feature>
<evidence type="ECO:0000259" key="13">
    <source>
        <dbReference type="PROSITE" id="PS50089"/>
    </source>
</evidence>
<evidence type="ECO:0000256" key="3">
    <source>
        <dbReference type="ARBA" id="ARBA00004906"/>
    </source>
</evidence>
<dbReference type="GO" id="GO:0061630">
    <property type="term" value="F:ubiquitin protein ligase activity"/>
    <property type="evidence" value="ECO:0007669"/>
    <property type="project" value="UniProtKB-UniRule"/>
</dbReference>